<name>A0AAW1R9M0_9CHLO</name>
<dbReference type="PANTHER" id="PTHR15827:SF2">
    <property type="entry name" value="CYCLIN-DEPENDENT KINASE 2-INTERACTING PROTEIN"/>
    <property type="match status" value="1"/>
</dbReference>
<evidence type="ECO:0000313" key="1">
    <source>
        <dbReference type="EMBL" id="KAK9830233.1"/>
    </source>
</evidence>
<sequence length="230" mass="25421">MAAVAQSPHQLRLLRREAQAKVRTGLNTILAAQDDWEKADQMARAAAGELTNAILSSRYLTDQRWGVLALLPGLQAAAKLKYWTHQARSIQTMSHSLEAMTAAVALLRETASSVTALGPDSAGQRQAVYPGAVFANLTISTLGAWFCEISRMYEEDLEVMQQLGNSLYVFWGAEAGKGDGLETQQLKVRATEDIRSNLEVLLATWMLHPKMQEARRDDIIGTIMEEMRGF</sequence>
<dbReference type="EMBL" id="JALJOR010000001">
    <property type="protein sequence ID" value="KAK9830233.1"/>
    <property type="molecule type" value="Genomic_DNA"/>
</dbReference>
<reference evidence="1 2" key="1">
    <citation type="journal article" date="2024" name="Nat. Commun.">
        <title>Phylogenomics reveals the evolutionary origins of lichenization in chlorophyte algae.</title>
        <authorList>
            <person name="Puginier C."/>
            <person name="Libourel C."/>
            <person name="Otte J."/>
            <person name="Skaloud P."/>
            <person name="Haon M."/>
            <person name="Grisel S."/>
            <person name="Petersen M."/>
            <person name="Berrin J.G."/>
            <person name="Delaux P.M."/>
            <person name="Dal Grande F."/>
            <person name="Keller J."/>
        </authorList>
    </citation>
    <scope>NUCLEOTIDE SEQUENCE [LARGE SCALE GENOMIC DNA]</scope>
    <source>
        <strain evidence="1 2">SAG 2043</strain>
    </source>
</reference>
<gene>
    <name evidence="1" type="ORF">WJX72_010486</name>
</gene>
<organism evidence="1 2">
    <name type="scientific">[Myrmecia] bisecta</name>
    <dbReference type="NCBI Taxonomy" id="41462"/>
    <lineage>
        <taxon>Eukaryota</taxon>
        <taxon>Viridiplantae</taxon>
        <taxon>Chlorophyta</taxon>
        <taxon>core chlorophytes</taxon>
        <taxon>Trebouxiophyceae</taxon>
        <taxon>Trebouxiales</taxon>
        <taxon>Trebouxiaceae</taxon>
        <taxon>Myrmecia</taxon>
    </lineage>
</organism>
<dbReference type="PANTHER" id="PTHR15827">
    <property type="entry name" value="CYCLIN-DEPENDENT KINASE 2-INTERACTING PROTEIN"/>
    <property type="match status" value="1"/>
</dbReference>
<keyword evidence="2" id="KW-1185">Reference proteome</keyword>
<evidence type="ECO:0000313" key="2">
    <source>
        <dbReference type="Proteomes" id="UP001489004"/>
    </source>
</evidence>
<dbReference type="Proteomes" id="UP001489004">
    <property type="component" value="Unassembled WGS sequence"/>
</dbReference>
<protein>
    <submittedName>
        <fullName evidence="1">Uncharacterized protein</fullName>
    </submittedName>
</protein>
<dbReference type="AlphaFoldDB" id="A0AAW1R9M0"/>
<proteinExistence type="predicted"/>
<comment type="caution">
    <text evidence="1">The sequence shown here is derived from an EMBL/GenBank/DDBJ whole genome shotgun (WGS) entry which is preliminary data.</text>
</comment>
<accession>A0AAW1R9M0</accession>